<dbReference type="RefSeq" id="WP_106933271.1">
    <property type="nucleotide sequence ID" value="NZ_PYFT01000001.1"/>
</dbReference>
<keyword evidence="4" id="KW-1185">Reference proteome</keyword>
<gene>
    <name evidence="3" type="ORF">AHMF7605_28275</name>
</gene>
<dbReference type="InterPro" id="IPR047262">
    <property type="entry name" value="PRX-like1"/>
</dbReference>
<evidence type="ECO:0000313" key="3">
    <source>
        <dbReference type="EMBL" id="PSR57099.1"/>
    </source>
</evidence>
<comment type="caution">
    <text evidence="3">The sequence shown here is derived from an EMBL/GenBank/DDBJ whole genome shotgun (WGS) entry which is preliminary data.</text>
</comment>
<dbReference type="GO" id="GO:0016209">
    <property type="term" value="F:antioxidant activity"/>
    <property type="evidence" value="ECO:0007669"/>
    <property type="project" value="InterPro"/>
</dbReference>
<dbReference type="SUPFAM" id="SSF52833">
    <property type="entry name" value="Thioredoxin-like"/>
    <property type="match status" value="1"/>
</dbReference>
<dbReference type="PANTHER" id="PTHR43640">
    <property type="entry name" value="OS07G0260300 PROTEIN"/>
    <property type="match status" value="1"/>
</dbReference>
<feature type="domain" description="Thioredoxin" evidence="2">
    <location>
        <begin position="17"/>
        <end position="171"/>
    </location>
</feature>
<proteinExistence type="predicted"/>
<keyword evidence="1" id="KW-0732">Signal</keyword>
<feature type="chain" id="PRO_5015717944" evidence="1">
    <location>
        <begin position="20"/>
        <end position="199"/>
    </location>
</feature>
<sequence length="199" mass="21762">MKKIGLIGMLLIATLHVSAQTSAPNQKVESFTLQGEAGQNIALADFAANKAVVVVFTNDHCPYSRLYTNRLQELYSVYSGKGVKFLFIKPAISTDNAPIENPNSANKVSSVISNNFPYVTDANQKVSQQLGATKTPEVFVIEPQNGNFLLRYKGAIDDNPQVESYAKETYLKTAIEAILTNQAPAITQKRATGCTIKRF</sequence>
<dbReference type="InterPro" id="IPR036249">
    <property type="entry name" value="Thioredoxin-like_sf"/>
</dbReference>
<reference evidence="3 4" key="1">
    <citation type="submission" date="2018-03" db="EMBL/GenBank/DDBJ databases">
        <title>Adhaeribacter sp. HMF7605 Genome sequencing and assembly.</title>
        <authorList>
            <person name="Kang H."/>
            <person name="Kang J."/>
            <person name="Cha I."/>
            <person name="Kim H."/>
            <person name="Joh K."/>
        </authorList>
    </citation>
    <scope>NUCLEOTIDE SEQUENCE [LARGE SCALE GENOMIC DNA]</scope>
    <source>
        <strain evidence="3 4">HMF7605</strain>
    </source>
</reference>
<evidence type="ECO:0000259" key="2">
    <source>
        <dbReference type="PROSITE" id="PS51352"/>
    </source>
</evidence>
<dbReference type="OrthoDB" id="9809746at2"/>
<feature type="signal peptide" evidence="1">
    <location>
        <begin position="1"/>
        <end position="19"/>
    </location>
</feature>
<protein>
    <submittedName>
        <fullName evidence="3">Thioredoxin family protein</fullName>
    </submittedName>
</protein>
<name>A0A2T2YNP8_9BACT</name>
<dbReference type="PANTHER" id="PTHR43640:SF1">
    <property type="entry name" value="THIOREDOXIN-DEPENDENT PEROXIREDOXIN"/>
    <property type="match status" value="1"/>
</dbReference>
<evidence type="ECO:0000313" key="4">
    <source>
        <dbReference type="Proteomes" id="UP000240357"/>
    </source>
</evidence>
<dbReference type="GO" id="GO:0016491">
    <property type="term" value="F:oxidoreductase activity"/>
    <property type="evidence" value="ECO:0007669"/>
    <property type="project" value="InterPro"/>
</dbReference>
<dbReference type="InterPro" id="IPR000866">
    <property type="entry name" value="AhpC/TSA"/>
</dbReference>
<dbReference type="Proteomes" id="UP000240357">
    <property type="component" value="Unassembled WGS sequence"/>
</dbReference>
<accession>A0A2T2YNP8</accession>
<dbReference type="PROSITE" id="PS51352">
    <property type="entry name" value="THIOREDOXIN_2"/>
    <property type="match status" value="1"/>
</dbReference>
<dbReference type="EMBL" id="PYFT01000001">
    <property type="protein sequence ID" value="PSR57099.1"/>
    <property type="molecule type" value="Genomic_DNA"/>
</dbReference>
<dbReference type="InterPro" id="IPR013766">
    <property type="entry name" value="Thioredoxin_domain"/>
</dbReference>
<dbReference type="Pfam" id="PF00578">
    <property type="entry name" value="AhpC-TSA"/>
    <property type="match status" value="1"/>
</dbReference>
<dbReference type="AlphaFoldDB" id="A0A2T2YNP8"/>
<dbReference type="Gene3D" id="3.40.30.10">
    <property type="entry name" value="Glutaredoxin"/>
    <property type="match status" value="1"/>
</dbReference>
<evidence type="ECO:0000256" key="1">
    <source>
        <dbReference type="SAM" id="SignalP"/>
    </source>
</evidence>
<organism evidence="3 4">
    <name type="scientific">Adhaeribacter arboris</name>
    <dbReference type="NCBI Taxonomy" id="2072846"/>
    <lineage>
        <taxon>Bacteria</taxon>
        <taxon>Pseudomonadati</taxon>
        <taxon>Bacteroidota</taxon>
        <taxon>Cytophagia</taxon>
        <taxon>Cytophagales</taxon>
        <taxon>Hymenobacteraceae</taxon>
        <taxon>Adhaeribacter</taxon>
    </lineage>
</organism>